<dbReference type="GeneID" id="29519143"/>
<evidence type="ECO:0000313" key="3">
    <source>
        <dbReference type="EMBL" id="WFP89684.1"/>
    </source>
</evidence>
<keyword evidence="1" id="KW-0175">Coiled coil</keyword>
<feature type="region of interest" description="Disordered" evidence="2">
    <location>
        <begin position="20"/>
        <end position="60"/>
    </location>
</feature>
<evidence type="ECO:0000256" key="1">
    <source>
        <dbReference type="SAM" id="Coils"/>
    </source>
</evidence>
<dbReference type="Proteomes" id="UP001214094">
    <property type="component" value="Chromosome"/>
</dbReference>
<evidence type="ECO:0000313" key="4">
    <source>
        <dbReference type="Proteomes" id="UP001214094"/>
    </source>
</evidence>
<evidence type="ECO:0000256" key="2">
    <source>
        <dbReference type="SAM" id="MobiDB-lite"/>
    </source>
</evidence>
<protein>
    <submittedName>
        <fullName evidence="3">Uncharacterized protein</fullName>
    </submittedName>
</protein>
<accession>A0ABY8HDX2</accession>
<keyword evidence="4" id="KW-1185">Reference proteome</keyword>
<dbReference type="EMBL" id="CP121308">
    <property type="protein sequence ID" value="WFP89684.1"/>
    <property type="molecule type" value="Genomic_DNA"/>
</dbReference>
<feature type="coiled-coil region" evidence="1">
    <location>
        <begin position="65"/>
        <end position="148"/>
    </location>
</feature>
<dbReference type="RefSeq" id="WP_034797802.1">
    <property type="nucleotide sequence ID" value="NZ_CP015880.1"/>
</dbReference>
<dbReference type="Gene3D" id="6.10.250.3110">
    <property type="match status" value="1"/>
</dbReference>
<sequence length="148" mass="16158">MSKRTEKFNVTVTLGKKVYKPGEPVPVGASGGLSDDEVKNLRTNFGDYNGGPDASEGPIPSSADLARIRDEFAKLTSERDELQGDVDRLTAERDTAFENSKALSKKNDELEAENDAFSKDNQVLADQVKALQGQVKTLEANIEKLTVR</sequence>
<reference evidence="3 4" key="1">
    <citation type="submission" date="2023-03" db="EMBL/GenBank/DDBJ databases">
        <title>Comparative genome and transcriptome analysis combination mining strategies for increasing vitamin B12 production of Ensifer adhaerens strain.</title>
        <authorList>
            <person name="Yongheng L."/>
        </authorList>
    </citation>
    <scope>NUCLEOTIDE SEQUENCE [LARGE SCALE GENOMIC DNA]</scope>
    <source>
        <strain evidence="3 4">Casida A-T305</strain>
    </source>
</reference>
<proteinExistence type="predicted"/>
<organism evidence="3 4">
    <name type="scientific">Ensifer adhaerens</name>
    <name type="common">Sinorhizobium morelense</name>
    <dbReference type="NCBI Taxonomy" id="106592"/>
    <lineage>
        <taxon>Bacteria</taxon>
        <taxon>Pseudomonadati</taxon>
        <taxon>Pseudomonadota</taxon>
        <taxon>Alphaproteobacteria</taxon>
        <taxon>Hyphomicrobiales</taxon>
        <taxon>Rhizobiaceae</taxon>
        <taxon>Sinorhizobium/Ensifer group</taxon>
        <taxon>Ensifer</taxon>
    </lineage>
</organism>
<name>A0ABY8HDX2_ENSAD</name>
<dbReference type="SUPFAM" id="SSF90257">
    <property type="entry name" value="Myosin rod fragments"/>
    <property type="match status" value="1"/>
</dbReference>
<gene>
    <name evidence="3" type="ORF">P4B07_14080</name>
</gene>